<dbReference type="PROSITE" id="PS50932">
    <property type="entry name" value="HTH_LACI_2"/>
    <property type="match status" value="1"/>
</dbReference>
<organism evidence="5 6">
    <name type="scientific">Streptomyces griseiscabiei</name>
    <dbReference type="NCBI Taxonomy" id="2993540"/>
    <lineage>
        <taxon>Bacteria</taxon>
        <taxon>Bacillati</taxon>
        <taxon>Actinomycetota</taxon>
        <taxon>Actinomycetes</taxon>
        <taxon>Kitasatosporales</taxon>
        <taxon>Streptomycetaceae</taxon>
        <taxon>Streptomyces</taxon>
    </lineage>
</organism>
<evidence type="ECO:0000313" key="6">
    <source>
        <dbReference type="Proteomes" id="UP001271723"/>
    </source>
</evidence>
<keyword evidence="3" id="KW-0804">Transcription</keyword>
<gene>
    <name evidence="5" type="ORF">PV517_18005</name>
</gene>
<dbReference type="PANTHER" id="PTHR30146">
    <property type="entry name" value="LACI-RELATED TRANSCRIPTIONAL REPRESSOR"/>
    <property type="match status" value="1"/>
</dbReference>
<dbReference type="SMART" id="SM00354">
    <property type="entry name" value="HTH_LACI"/>
    <property type="match status" value="1"/>
</dbReference>
<keyword evidence="1" id="KW-0805">Transcription regulation</keyword>
<dbReference type="InterPro" id="IPR000843">
    <property type="entry name" value="HTH_LacI"/>
</dbReference>
<evidence type="ECO:0000259" key="4">
    <source>
        <dbReference type="PROSITE" id="PS50932"/>
    </source>
</evidence>
<evidence type="ECO:0000313" key="5">
    <source>
        <dbReference type="EMBL" id="MDX2910585.1"/>
    </source>
</evidence>
<dbReference type="Proteomes" id="UP001271723">
    <property type="component" value="Unassembled WGS sequence"/>
</dbReference>
<accession>A0ABU4L541</accession>
<dbReference type="SUPFAM" id="SSF53822">
    <property type="entry name" value="Periplasmic binding protein-like I"/>
    <property type="match status" value="1"/>
</dbReference>
<protein>
    <submittedName>
        <fullName evidence="5">LacI family DNA-binding transcriptional regulator</fullName>
    </submittedName>
</protein>
<dbReference type="Gene3D" id="1.10.260.40">
    <property type="entry name" value="lambda repressor-like DNA-binding domains"/>
    <property type="match status" value="1"/>
</dbReference>
<keyword evidence="2 5" id="KW-0238">DNA-binding</keyword>
<dbReference type="Pfam" id="PF00356">
    <property type="entry name" value="LacI"/>
    <property type="match status" value="1"/>
</dbReference>
<dbReference type="InterPro" id="IPR010982">
    <property type="entry name" value="Lambda_DNA-bd_dom_sf"/>
</dbReference>
<name>A0ABU4L541_9ACTN</name>
<evidence type="ECO:0000256" key="3">
    <source>
        <dbReference type="ARBA" id="ARBA00023163"/>
    </source>
</evidence>
<dbReference type="CDD" id="cd01392">
    <property type="entry name" value="HTH_LacI"/>
    <property type="match status" value="1"/>
</dbReference>
<dbReference type="RefSeq" id="WP_086757222.1">
    <property type="nucleotide sequence ID" value="NZ_JAGJBZ010000002.1"/>
</dbReference>
<dbReference type="PANTHER" id="PTHR30146:SF153">
    <property type="entry name" value="LACTOSE OPERON REPRESSOR"/>
    <property type="match status" value="1"/>
</dbReference>
<dbReference type="SUPFAM" id="SSF47413">
    <property type="entry name" value="lambda repressor-like DNA-binding domains"/>
    <property type="match status" value="1"/>
</dbReference>
<dbReference type="EMBL" id="JARAVY010000006">
    <property type="protein sequence ID" value="MDX2910585.1"/>
    <property type="molecule type" value="Genomic_DNA"/>
</dbReference>
<dbReference type="Gene3D" id="3.40.50.2300">
    <property type="match status" value="2"/>
</dbReference>
<dbReference type="CDD" id="cd06267">
    <property type="entry name" value="PBP1_LacI_sugar_binding-like"/>
    <property type="match status" value="1"/>
</dbReference>
<sequence>MTRPAKRITSADVAEAAGVSRTTVSYVLNNRPGQTIPEETRKRVLAAAERLQYRPHASARALAAGRSDIVLLSIPDLPIGPSISRFVEELTVALAEHGLTLVTHLMAERGRPLPDVCATVGASAVLGFEGFDEATVQALHGLGVRVVLPPADAQLSAMPPLGRMQTEHLIGRGHRRIGYLLPAPERFRRMGAERLQGVAEACADAGLAPPLALGAADLEIAPLARLVRRWQDEEVTGVCAFNDEHAIALLAAMRETGLTAPDDLAVVGADDIPMARFAAPPLSTVYFDLQEAGRHRAEAVVAGLTGRRMVLGGPGASLRLVQRRSS</sequence>
<evidence type="ECO:0000256" key="2">
    <source>
        <dbReference type="ARBA" id="ARBA00023125"/>
    </source>
</evidence>
<evidence type="ECO:0000256" key="1">
    <source>
        <dbReference type="ARBA" id="ARBA00023015"/>
    </source>
</evidence>
<keyword evidence="6" id="KW-1185">Reference proteome</keyword>
<dbReference type="Pfam" id="PF13377">
    <property type="entry name" value="Peripla_BP_3"/>
    <property type="match status" value="1"/>
</dbReference>
<reference evidence="5 6" key="1">
    <citation type="journal article" date="2023" name="Microb. Genom.">
        <title>Mesoterricola silvestris gen. nov., sp. nov., Mesoterricola sediminis sp. nov., Geothrix oryzae sp. nov., Geothrix edaphica sp. nov., Geothrix rubra sp. nov., and Geothrix limicola sp. nov., six novel members of Acidobacteriota isolated from soils.</title>
        <authorList>
            <person name="Weisberg A.J."/>
            <person name="Pearce E."/>
            <person name="Kramer C.G."/>
            <person name="Chang J.H."/>
            <person name="Clarke C.R."/>
        </authorList>
    </citation>
    <scope>NUCLEOTIDE SEQUENCE [LARGE SCALE GENOMIC DNA]</scope>
    <source>
        <strain evidence="5 6">NRRL_B-2795</strain>
    </source>
</reference>
<dbReference type="GO" id="GO:0003677">
    <property type="term" value="F:DNA binding"/>
    <property type="evidence" value="ECO:0007669"/>
    <property type="project" value="UniProtKB-KW"/>
</dbReference>
<feature type="domain" description="HTH lacI-type" evidence="4">
    <location>
        <begin position="8"/>
        <end position="64"/>
    </location>
</feature>
<dbReference type="InterPro" id="IPR046335">
    <property type="entry name" value="LacI/GalR-like_sensor"/>
</dbReference>
<proteinExistence type="predicted"/>
<dbReference type="InterPro" id="IPR028082">
    <property type="entry name" value="Peripla_BP_I"/>
</dbReference>
<comment type="caution">
    <text evidence="5">The sequence shown here is derived from an EMBL/GenBank/DDBJ whole genome shotgun (WGS) entry which is preliminary data.</text>
</comment>